<accession>A0ABX5A7T5</accession>
<evidence type="ECO:0000313" key="3">
    <source>
        <dbReference type="EMBL" id="PPH71328.1"/>
    </source>
</evidence>
<keyword evidence="2" id="KW-1133">Transmembrane helix</keyword>
<evidence type="ECO:0000313" key="4">
    <source>
        <dbReference type="Proteomes" id="UP000239698"/>
    </source>
</evidence>
<feature type="transmembrane region" description="Helical" evidence="2">
    <location>
        <begin position="12"/>
        <end position="33"/>
    </location>
</feature>
<feature type="non-terminal residue" evidence="3">
    <location>
        <position position="204"/>
    </location>
</feature>
<feature type="compositionally biased region" description="Basic and acidic residues" evidence="1">
    <location>
        <begin position="193"/>
        <end position="204"/>
    </location>
</feature>
<name>A0ABX5A7T5_RATRA</name>
<dbReference type="EMBL" id="PSVT01000058">
    <property type="protein sequence ID" value="PPH71328.1"/>
    <property type="molecule type" value="Genomic_DNA"/>
</dbReference>
<keyword evidence="2" id="KW-0472">Membrane</keyword>
<proteinExistence type="predicted"/>
<evidence type="ECO:0000256" key="1">
    <source>
        <dbReference type="SAM" id="MobiDB-lite"/>
    </source>
</evidence>
<sequence length="204" mass="21078">MVGGTASARFATEAFSPAVLAVIVPVLVGARVADPPLLGIAWGALAALFVGAVPYLIIRLLLRSGRIHGDHHIPDRRERALPIGLALVSIVVGLVLLALLGAPAAVTTFGVVTVAVVLAVGLVTLVWKLSGHAAVVATCAVVVLIGYGPLSLLISVPIVLWVLWSRVRLGAHTPAQVLAPAEHQRPAVRHPRRAGDHHPALPGA</sequence>
<reference evidence="3 4" key="1">
    <citation type="submission" date="2018-02" db="EMBL/GenBank/DDBJ databases">
        <title>Bacteriophage NCPPB3778 and a type I-E CRISPR drive the evolution of the US Biological Select Agent, Rathayibacter toxicus.</title>
        <authorList>
            <person name="Davis E.W.II."/>
            <person name="Tabima J.F."/>
            <person name="Weisberg A.J."/>
            <person name="Lopes L.D."/>
            <person name="Wiseman M.S."/>
            <person name="Wiseman M.S."/>
            <person name="Pupko T."/>
            <person name="Belcher M.S."/>
            <person name="Sechler A.J."/>
            <person name="Tancos M.A."/>
            <person name="Schroeder B.K."/>
            <person name="Murray T.D."/>
            <person name="Luster D.G."/>
            <person name="Schneider W.L."/>
            <person name="Rogers E."/>
            <person name="Andreote F.D."/>
            <person name="Grunwald N.J."/>
            <person name="Putnam M.L."/>
            <person name="Chang J.H."/>
        </authorList>
    </citation>
    <scope>NUCLEOTIDE SEQUENCE [LARGE SCALE GENOMIC DNA]</scope>
    <source>
        <strain evidence="3 4">AY1D6</strain>
    </source>
</reference>
<feature type="transmembrane region" description="Helical" evidence="2">
    <location>
        <begin position="134"/>
        <end position="164"/>
    </location>
</feature>
<feature type="region of interest" description="Disordered" evidence="1">
    <location>
        <begin position="181"/>
        <end position="204"/>
    </location>
</feature>
<organism evidence="3 4">
    <name type="scientific">Rathayibacter rathayi</name>
    <name type="common">Corynebacterium rathayi</name>
    <dbReference type="NCBI Taxonomy" id="33887"/>
    <lineage>
        <taxon>Bacteria</taxon>
        <taxon>Bacillati</taxon>
        <taxon>Actinomycetota</taxon>
        <taxon>Actinomycetes</taxon>
        <taxon>Micrococcales</taxon>
        <taxon>Microbacteriaceae</taxon>
        <taxon>Rathayibacter</taxon>
    </lineage>
</organism>
<evidence type="ECO:0000256" key="2">
    <source>
        <dbReference type="SAM" id="Phobius"/>
    </source>
</evidence>
<gene>
    <name evidence="3" type="ORF">C5C40_15185</name>
</gene>
<feature type="transmembrane region" description="Helical" evidence="2">
    <location>
        <begin position="83"/>
        <end position="102"/>
    </location>
</feature>
<dbReference type="Proteomes" id="UP000239698">
    <property type="component" value="Unassembled WGS sequence"/>
</dbReference>
<evidence type="ECO:0008006" key="5">
    <source>
        <dbReference type="Google" id="ProtNLM"/>
    </source>
</evidence>
<feature type="transmembrane region" description="Helical" evidence="2">
    <location>
        <begin position="39"/>
        <end position="62"/>
    </location>
</feature>
<dbReference type="RefSeq" id="WP_104275154.1">
    <property type="nucleotide sequence ID" value="NZ_PSVT01000058.1"/>
</dbReference>
<keyword evidence="2" id="KW-0812">Transmembrane</keyword>
<protein>
    <recommendedName>
        <fullName evidence="5">Phosphoesterase PA-phosphatase</fullName>
    </recommendedName>
</protein>
<keyword evidence="4" id="KW-1185">Reference proteome</keyword>
<feature type="transmembrane region" description="Helical" evidence="2">
    <location>
        <begin position="108"/>
        <end position="127"/>
    </location>
</feature>
<comment type="caution">
    <text evidence="3">The sequence shown here is derived from an EMBL/GenBank/DDBJ whole genome shotgun (WGS) entry which is preliminary data.</text>
</comment>